<dbReference type="RefSeq" id="WP_092541998.1">
    <property type="nucleotide sequence ID" value="NZ_BOMJ01000103.1"/>
</dbReference>
<accession>A0A1H1SZ17</accession>
<name>A0A1H1SZ17_9ACTN</name>
<gene>
    <name evidence="2" type="ORF">SAMN04489716_0990</name>
</gene>
<dbReference type="AlphaFoldDB" id="A0A1H1SZ17"/>
<feature type="chain" id="PRO_5039186617" evidence="1">
    <location>
        <begin position="25"/>
        <end position="214"/>
    </location>
</feature>
<keyword evidence="3" id="KW-1185">Reference proteome</keyword>
<protein>
    <submittedName>
        <fullName evidence="2">Uncharacterized protein</fullName>
    </submittedName>
</protein>
<evidence type="ECO:0000256" key="1">
    <source>
        <dbReference type="SAM" id="SignalP"/>
    </source>
</evidence>
<proteinExistence type="predicted"/>
<evidence type="ECO:0000313" key="2">
    <source>
        <dbReference type="EMBL" id="SDS53171.1"/>
    </source>
</evidence>
<dbReference type="Proteomes" id="UP000198688">
    <property type="component" value="Chromosome I"/>
</dbReference>
<dbReference type="EMBL" id="LT629758">
    <property type="protein sequence ID" value="SDS53171.1"/>
    <property type="molecule type" value="Genomic_DNA"/>
</dbReference>
<sequence>MRRTFIRLACVTAGLVAMAGTLVAAPGAASAAVPSKPVALSDVQFYQIVAAGADAGVYSGAQRTALLTRPDLAAQTLDVTSAKVTEKVTVTAVKKWKTKKVDRYVKVKSFLSVGNGFEFHLTAAWTYNGKKILNKGTTTGYLKGHGEYPGVRIKSVKAAKVWTRANHYSLAVTVTGIWHQCVPKLGCIGGNGVEGSFGLYGNGKYTYRGKIKNV</sequence>
<evidence type="ECO:0000313" key="3">
    <source>
        <dbReference type="Proteomes" id="UP000198688"/>
    </source>
</evidence>
<organism evidence="2 3">
    <name type="scientific">Actinoplanes derwentensis</name>
    <dbReference type="NCBI Taxonomy" id="113562"/>
    <lineage>
        <taxon>Bacteria</taxon>
        <taxon>Bacillati</taxon>
        <taxon>Actinomycetota</taxon>
        <taxon>Actinomycetes</taxon>
        <taxon>Micromonosporales</taxon>
        <taxon>Micromonosporaceae</taxon>
        <taxon>Actinoplanes</taxon>
    </lineage>
</organism>
<keyword evidence="1" id="KW-0732">Signal</keyword>
<reference evidence="2 3" key="1">
    <citation type="submission" date="2016-10" db="EMBL/GenBank/DDBJ databases">
        <authorList>
            <person name="de Groot N.N."/>
        </authorList>
    </citation>
    <scope>NUCLEOTIDE SEQUENCE [LARGE SCALE GENOMIC DNA]</scope>
    <source>
        <strain evidence="2 3">DSM 43941</strain>
    </source>
</reference>
<feature type="signal peptide" evidence="1">
    <location>
        <begin position="1"/>
        <end position="24"/>
    </location>
</feature>